<dbReference type="InterPro" id="IPR048147">
    <property type="entry name" value="CBO0543-like"/>
</dbReference>
<accession>A0A1C1A1Z4</accession>
<protein>
    <submittedName>
        <fullName evidence="2">Uncharacterized protein</fullName>
    </submittedName>
</protein>
<keyword evidence="3" id="KW-1185">Reference proteome</keyword>
<organism evidence="2 3">
    <name type="scientific">Paenibacillus pectinilyticus</name>
    <dbReference type="NCBI Taxonomy" id="512399"/>
    <lineage>
        <taxon>Bacteria</taxon>
        <taxon>Bacillati</taxon>
        <taxon>Bacillota</taxon>
        <taxon>Bacilli</taxon>
        <taxon>Bacillales</taxon>
        <taxon>Paenibacillaceae</taxon>
        <taxon>Paenibacillus</taxon>
    </lineage>
</organism>
<dbReference type="Proteomes" id="UP000093309">
    <property type="component" value="Unassembled WGS sequence"/>
</dbReference>
<feature type="transmembrane region" description="Helical" evidence="1">
    <location>
        <begin position="91"/>
        <end position="112"/>
    </location>
</feature>
<feature type="transmembrane region" description="Helical" evidence="1">
    <location>
        <begin position="66"/>
        <end position="84"/>
    </location>
</feature>
<proteinExistence type="predicted"/>
<feature type="transmembrane region" description="Helical" evidence="1">
    <location>
        <begin position="6"/>
        <end position="21"/>
    </location>
</feature>
<sequence>MLINIILGFIIPWIFGVFLYKKAPNIVIIIFPVSSIVSSFINAIGFHLEFWDFTPLIEDDETISALPFYIGLYPLAACSAMYWIDVKKTNPILTLVLLSILLTGLEYIGFLFHKVQYGHGWNIGWTFISYLIATFAAYVYYLLAKNHEVNFKSKK</sequence>
<feature type="transmembrane region" description="Helical" evidence="1">
    <location>
        <begin position="26"/>
        <end position="46"/>
    </location>
</feature>
<feature type="transmembrane region" description="Helical" evidence="1">
    <location>
        <begin position="124"/>
        <end position="144"/>
    </location>
</feature>
<comment type="caution">
    <text evidence="2">The sequence shown here is derived from an EMBL/GenBank/DDBJ whole genome shotgun (WGS) entry which is preliminary data.</text>
</comment>
<evidence type="ECO:0000313" key="3">
    <source>
        <dbReference type="Proteomes" id="UP000093309"/>
    </source>
</evidence>
<evidence type="ECO:0000313" key="2">
    <source>
        <dbReference type="EMBL" id="OCT14534.1"/>
    </source>
</evidence>
<gene>
    <name evidence="2" type="ORF">A8709_26740</name>
</gene>
<keyword evidence="1" id="KW-1133">Transmembrane helix</keyword>
<reference evidence="3" key="1">
    <citation type="submission" date="2016-05" db="EMBL/GenBank/DDBJ databases">
        <title>Paenibacillus oryzae. sp. nov., isolated from the rice root.</title>
        <authorList>
            <person name="Zhang J."/>
            <person name="Zhang X."/>
        </authorList>
    </citation>
    <scope>NUCLEOTIDE SEQUENCE [LARGE SCALE GENOMIC DNA]</scope>
    <source>
        <strain evidence="3">KCTC13222</strain>
    </source>
</reference>
<keyword evidence="1" id="KW-0812">Transmembrane</keyword>
<dbReference type="NCBIfam" id="NF041644">
    <property type="entry name" value="CBO0543_fam"/>
    <property type="match status" value="1"/>
</dbReference>
<keyword evidence="1" id="KW-0472">Membrane</keyword>
<dbReference type="AlphaFoldDB" id="A0A1C1A1Z4"/>
<evidence type="ECO:0000256" key="1">
    <source>
        <dbReference type="SAM" id="Phobius"/>
    </source>
</evidence>
<dbReference type="EMBL" id="LYPC01000020">
    <property type="protein sequence ID" value="OCT14534.1"/>
    <property type="molecule type" value="Genomic_DNA"/>
</dbReference>
<name>A0A1C1A1Z4_9BACL</name>